<dbReference type="EMBL" id="LHPG02000010">
    <property type="protein sequence ID" value="PRW50922.1"/>
    <property type="molecule type" value="Genomic_DNA"/>
</dbReference>
<dbReference type="SUPFAM" id="SSF56112">
    <property type="entry name" value="Protein kinase-like (PK-like)"/>
    <property type="match status" value="1"/>
</dbReference>
<keyword evidence="1" id="KW-0547">Nucleotide-binding</keyword>
<protein>
    <submittedName>
        <fullName evidence="6">Cytochrome P450</fullName>
    </submittedName>
</protein>
<evidence type="ECO:0000256" key="3">
    <source>
        <dbReference type="SAM" id="MobiDB-lite"/>
    </source>
</evidence>
<name>A0A2P6TNL8_CHLSO</name>
<evidence type="ECO:0000256" key="1">
    <source>
        <dbReference type="ARBA" id="ARBA00022741"/>
    </source>
</evidence>
<dbReference type="Pfam" id="PF07714">
    <property type="entry name" value="PK_Tyr_Ser-Thr"/>
    <property type="match status" value="1"/>
</dbReference>
<sequence>MPAEDAGELLLAKRFLASVALGPATARPLCWALVLMTLAAAAAGRGVPQALSSGPPGSLRRLRQTQEAGDSRSHEDGLPRLGSMPDVPELAAAADQLPVWLSPGFTMPLPPDAVVKSSRGPRPLVMCLFGLAFLGVAAAAWVGLRAWRRNYQRQRQRQQHRHDLESLLWARQQQQQLGLSDGYQPVEAAEPELGCGPHGETYRGRLNGQGVVIKVVEPQPGFDAAALQPWVQALQAAPHPHVLAPTAAAAKGGLLLLVSELVGGHCLHAALQHQERRRQLAWTARGREVALAVAGALSHLHVTLRMAHGNLTASNLLLGDSGSILVTDAGLSALLSSPPAAHGVHAALADDVHSLGELLAAMLAPQPGEAPSCPEAVANMIQACRLPDPQQRPTAAHRISWDCNQWLGGAQRRHMGLWAVLHRSNSQPLYGRQPGVERAPSEP</sequence>
<keyword evidence="4" id="KW-1133">Transmembrane helix</keyword>
<dbReference type="PROSITE" id="PS50011">
    <property type="entry name" value="PROTEIN_KINASE_DOM"/>
    <property type="match status" value="1"/>
</dbReference>
<dbReference type="AlphaFoldDB" id="A0A2P6TNL8"/>
<dbReference type="PANTHER" id="PTHR44329:SF298">
    <property type="entry name" value="MIXED LINEAGE KINASE DOMAIN-LIKE PROTEIN"/>
    <property type="match status" value="1"/>
</dbReference>
<evidence type="ECO:0000256" key="4">
    <source>
        <dbReference type="SAM" id="Phobius"/>
    </source>
</evidence>
<evidence type="ECO:0000313" key="7">
    <source>
        <dbReference type="Proteomes" id="UP000239899"/>
    </source>
</evidence>
<feature type="region of interest" description="Disordered" evidence="3">
    <location>
        <begin position="47"/>
        <end position="85"/>
    </location>
</feature>
<evidence type="ECO:0000256" key="2">
    <source>
        <dbReference type="ARBA" id="ARBA00022840"/>
    </source>
</evidence>
<keyword evidence="7" id="KW-1185">Reference proteome</keyword>
<dbReference type="Gene3D" id="1.10.510.10">
    <property type="entry name" value="Transferase(Phosphotransferase) domain 1"/>
    <property type="match status" value="1"/>
</dbReference>
<dbReference type="GO" id="GO:0005524">
    <property type="term" value="F:ATP binding"/>
    <property type="evidence" value="ECO:0007669"/>
    <property type="project" value="UniProtKB-KW"/>
</dbReference>
<dbReference type="InterPro" id="IPR011009">
    <property type="entry name" value="Kinase-like_dom_sf"/>
</dbReference>
<evidence type="ECO:0000313" key="6">
    <source>
        <dbReference type="EMBL" id="PRW50922.1"/>
    </source>
</evidence>
<feature type="compositionally biased region" description="Basic and acidic residues" evidence="3">
    <location>
        <begin position="69"/>
        <end position="78"/>
    </location>
</feature>
<organism evidence="6 7">
    <name type="scientific">Chlorella sorokiniana</name>
    <name type="common">Freshwater green alga</name>
    <dbReference type="NCBI Taxonomy" id="3076"/>
    <lineage>
        <taxon>Eukaryota</taxon>
        <taxon>Viridiplantae</taxon>
        <taxon>Chlorophyta</taxon>
        <taxon>core chlorophytes</taxon>
        <taxon>Trebouxiophyceae</taxon>
        <taxon>Chlorellales</taxon>
        <taxon>Chlorellaceae</taxon>
        <taxon>Chlorella clade</taxon>
        <taxon>Chlorella</taxon>
    </lineage>
</organism>
<dbReference type="InterPro" id="IPR000719">
    <property type="entry name" value="Prot_kinase_dom"/>
</dbReference>
<dbReference type="InterPro" id="IPR051681">
    <property type="entry name" value="Ser/Thr_Kinases-Pseudokinases"/>
</dbReference>
<accession>A0A2P6TNL8</accession>
<dbReference type="InterPro" id="IPR001245">
    <property type="entry name" value="Ser-Thr/Tyr_kinase_cat_dom"/>
</dbReference>
<evidence type="ECO:0000259" key="5">
    <source>
        <dbReference type="PROSITE" id="PS50011"/>
    </source>
</evidence>
<comment type="caution">
    <text evidence="6">The sequence shown here is derived from an EMBL/GenBank/DDBJ whole genome shotgun (WGS) entry which is preliminary data.</text>
</comment>
<dbReference type="GO" id="GO:0004674">
    <property type="term" value="F:protein serine/threonine kinase activity"/>
    <property type="evidence" value="ECO:0007669"/>
    <property type="project" value="TreeGrafter"/>
</dbReference>
<gene>
    <name evidence="6" type="ORF">C2E21_5472</name>
</gene>
<keyword evidence="4" id="KW-0472">Membrane</keyword>
<dbReference type="Proteomes" id="UP000239899">
    <property type="component" value="Unassembled WGS sequence"/>
</dbReference>
<dbReference type="PANTHER" id="PTHR44329">
    <property type="entry name" value="SERINE/THREONINE-PROTEIN KINASE TNNI3K-RELATED"/>
    <property type="match status" value="1"/>
</dbReference>
<keyword evidence="2" id="KW-0067">ATP-binding</keyword>
<reference evidence="6 7" key="1">
    <citation type="journal article" date="2018" name="Plant J.">
        <title>Genome sequences of Chlorella sorokiniana UTEX 1602 and Micractinium conductrix SAG 241.80: implications to maltose excretion by a green alga.</title>
        <authorList>
            <person name="Arriola M.B."/>
            <person name="Velmurugan N."/>
            <person name="Zhang Y."/>
            <person name="Plunkett M.H."/>
            <person name="Hondzo H."/>
            <person name="Barney B.M."/>
        </authorList>
    </citation>
    <scope>NUCLEOTIDE SEQUENCE [LARGE SCALE GENOMIC DNA]</scope>
    <source>
        <strain evidence="7">UTEX 1602</strain>
    </source>
</reference>
<feature type="domain" description="Protein kinase" evidence="5">
    <location>
        <begin position="187"/>
        <end position="407"/>
    </location>
</feature>
<keyword evidence="4" id="KW-0812">Transmembrane</keyword>
<proteinExistence type="predicted"/>
<feature type="transmembrane region" description="Helical" evidence="4">
    <location>
        <begin position="123"/>
        <end position="147"/>
    </location>
</feature>
<dbReference type="OrthoDB" id="4062651at2759"/>